<organism evidence="2 3">
    <name type="scientific">Fukomys damarensis</name>
    <name type="common">Damaraland mole rat</name>
    <name type="synonym">Cryptomys damarensis</name>
    <dbReference type="NCBI Taxonomy" id="885580"/>
    <lineage>
        <taxon>Eukaryota</taxon>
        <taxon>Metazoa</taxon>
        <taxon>Chordata</taxon>
        <taxon>Craniata</taxon>
        <taxon>Vertebrata</taxon>
        <taxon>Euteleostomi</taxon>
        <taxon>Mammalia</taxon>
        <taxon>Eutheria</taxon>
        <taxon>Euarchontoglires</taxon>
        <taxon>Glires</taxon>
        <taxon>Rodentia</taxon>
        <taxon>Hystricomorpha</taxon>
        <taxon>Bathyergidae</taxon>
        <taxon>Fukomys</taxon>
    </lineage>
</organism>
<dbReference type="Proteomes" id="UP000028990">
    <property type="component" value="Unassembled WGS sequence"/>
</dbReference>
<gene>
    <name evidence="2" type="ORF">H920_01074</name>
</gene>
<reference evidence="2 3" key="1">
    <citation type="submission" date="2013-11" db="EMBL/GenBank/DDBJ databases">
        <title>The Damaraland mole rat (Fukomys damarensis) genome and evolution of African mole rats.</title>
        <authorList>
            <person name="Gladyshev V.N."/>
            <person name="Fang X."/>
        </authorList>
    </citation>
    <scope>NUCLEOTIDE SEQUENCE [LARGE SCALE GENOMIC DNA]</scope>
    <source>
        <tissue evidence="2">Liver</tissue>
    </source>
</reference>
<dbReference type="AlphaFoldDB" id="A0A091E4K6"/>
<evidence type="ECO:0000256" key="1">
    <source>
        <dbReference type="SAM" id="MobiDB-lite"/>
    </source>
</evidence>
<accession>A0A091E4K6</accession>
<protein>
    <submittedName>
        <fullName evidence="2">Uncharacterized protein</fullName>
    </submittedName>
</protein>
<dbReference type="EMBL" id="KN120803">
    <property type="protein sequence ID" value="KFO37520.1"/>
    <property type="molecule type" value="Genomic_DNA"/>
</dbReference>
<evidence type="ECO:0000313" key="2">
    <source>
        <dbReference type="EMBL" id="KFO37520.1"/>
    </source>
</evidence>
<feature type="region of interest" description="Disordered" evidence="1">
    <location>
        <begin position="152"/>
        <end position="173"/>
    </location>
</feature>
<proteinExistence type="predicted"/>
<feature type="region of interest" description="Disordered" evidence="1">
    <location>
        <begin position="43"/>
        <end position="64"/>
    </location>
</feature>
<evidence type="ECO:0000313" key="3">
    <source>
        <dbReference type="Proteomes" id="UP000028990"/>
    </source>
</evidence>
<name>A0A091E4K6_FUKDA</name>
<sequence length="186" mass="20747">MERKKQTEDNRQNLLYSFKIQKARSTTKYTFKKAPTTLTSCGALSRRQEEHKRKGSQASKLSPGEELRNISAGAFYIGLHIPKDAFQAGIKERSAEGQKSSLGYSRKKGPVIIKSKRFLSGTPALEETRQASVTVTFGKRGGQEAHLSLDVRGRRKRRPSVLRSPAASVPKDHSSYFTPGGRSYFL</sequence>
<keyword evidence="3" id="KW-1185">Reference proteome</keyword>